<sequence length="257" mass="26907">MPTTVGLFGVAVQIEDFLTPASTIPLSSIPLQFLFEVIEGDGTCVDAPVYGPTVLPVESCIGVSPGSTFTTRITAIVSTPTRSIVSINTVSPIGLSTTPVQQVPGSADAYFVDVTFTSANLAQLQEIFCFVAEDSGGLTSNQRCIFLVTATSPPLATSATIDSNNLLTIIFDQPITIPTSPAGLVIITSLQTGLQLLSFNTSVDATLARGNTALLFQLPFSLGETVLVNVQRHVVETNTFCGVENDPTTIPVGRGPK</sequence>
<dbReference type="STRING" id="307972.A0A2G8LPX3"/>
<reference evidence="1 2" key="1">
    <citation type="journal article" date="2017" name="PLoS Biol.">
        <title>The sea cucumber genome provides insights into morphological evolution and visceral regeneration.</title>
        <authorList>
            <person name="Zhang X."/>
            <person name="Sun L."/>
            <person name="Yuan J."/>
            <person name="Sun Y."/>
            <person name="Gao Y."/>
            <person name="Zhang L."/>
            <person name="Li S."/>
            <person name="Dai H."/>
            <person name="Hamel J.F."/>
            <person name="Liu C."/>
            <person name="Yu Y."/>
            <person name="Liu S."/>
            <person name="Lin W."/>
            <person name="Guo K."/>
            <person name="Jin S."/>
            <person name="Xu P."/>
            <person name="Storey K.B."/>
            <person name="Huan P."/>
            <person name="Zhang T."/>
            <person name="Zhou Y."/>
            <person name="Zhang J."/>
            <person name="Lin C."/>
            <person name="Li X."/>
            <person name="Xing L."/>
            <person name="Huo D."/>
            <person name="Sun M."/>
            <person name="Wang L."/>
            <person name="Mercier A."/>
            <person name="Li F."/>
            <person name="Yang H."/>
            <person name="Xiang J."/>
        </authorList>
    </citation>
    <scope>NUCLEOTIDE SEQUENCE [LARGE SCALE GENOMIC DNA]</scope>
    <source>
        <strain evidence="1">Shaxun</strain>
        <tissue evidence="1">Muscle</tissue>
    </source>
</reference>
<gene>
    <name evidence="1" type="ORF">BSL78_00739</name>
</gene>
<dbReference type="EMBL" id="MRZV01000014">
    <property type="protein sequence ID" value="PIK62308.1"/>
    <property type="molecule type" value="Genomic_DNA"/>
</dbReference>
<comment type="caution">
    <text evidence="1">The sequence shown here is derived from an EMBL/GenBank/DDBJ whole genome shotgun (WGS) entry which is preliminary data.</text>
</comment>
<evidence type="ECO:0000313" key="1">
    <source>
        <dbReference type="EMBL" id="PIK62308.1"/>
    </source>
</evidence>
<evidence type="ECO:0000313" key="2">
    <source>
        <dbReference type="Proteomes" id="UP000230750"/>
    </source>
</evidence>
<protein>
    <submittedName>
        <fullName evidence="1">Deleted in malignant brain tumors 1 protein</fullName>
    </submittedName>
</protein>
<dbReference type="Proteomes" id="UP000230750">
    <property type="component" value="Unassembled WGS sequence"/>
</dbReference>
<organism evidence="1 2">
    <name type="scientific">Stichopus japonicus</name>
    <name type="common">Sea cucumber</name>
    <dbReference type="NCBI Taxonomy" id="307972"/>
    <lineage>
        <taxon>Eukaryota</taxon>
        <taxon>Metazoa</taxon>
        <taxon>Echinodermata</taxon>
        <taxon>Eleutherozoa</taxon>
        <taxon>Echinozoa</taxon>
        <taxon>Holothuroidea</taxon>
        <taxon>Aspidochirotacea</taxon>
        <taxon>Aspidochirotida</taxon>
        <taxon>Stichopodidae</taxon>
        <taxon>Apostichopus</taxon>
    </lineage>
</organism>
<keyword evidence="2" id="KW-1185">Reference proteome</keyword>
<proteinExistence type="predicted"/>
<accession>A0A2G8LPX3</accession>
<name>A0A2G8LPX3_STIJA</name>
<dbReference type="AlphaFoldDB" id="A0A2G8LPX3"/>
<dbReference type="OrthoDB" id="10063988at2759"/>